<evidence type="ECO:0000256" key="3">
    <source>
        <dbReference type="ARBA" id="ARBA00022448"/>
    </source>
</evidence>
<dbReference type="GO" id="GO:0015031">
    <property type="term" value="P:protein transport"/>
    <property type="evidence" value="ECO:0007669"/>
    <property type="project" value="UniProtKB-KW"/>
</dbReference>
<dbReference type="Proteomes" id="UP001642409">
    <property type="component" value="Unassembled WGS sequence"/>
</dbReference>
<keyword evidence="7 9" id="KW-0175">Coiled coil</keyword>
<dbReference type="InterPro" id="IPR000727">
    <property type="entry name" value="T_SNARE_dom"/>
</dbReference>
<evidence type="ECO:0000256" key="4">
    <source>
        <dbReference type="ARBA" id="ARBA00022692"/>
    </source>
</evidence>
<evidence type="ECO:0000256" key="6">
    <source>
        <dbReference type="ARBA" id="ARBA00022989"/>
    </source>
</evidence>
<dbReference type="EMBL" id="CAXDID020000186">
    <property type="protein sequence ID" value="CAL6050832.1"/>
    <property type="molecule type" value="Genomic_DNA"/>
</dbReference>
<dbReference type="PROSITE" id="PS50192">
    <property type="entry name" value="T_SNARE"/>
    <property type="match status" value="1"/>
</dbReference>
<name>A0AA86PX47_9EUKA</name>
<dbReference type="AlphaFoldDB" id="A0AA86PX47"/>
<feature type="domain" description="T-SNARE coiled-coil homology" evidence="11">
    <location>
        <begin position="239"/>
        <end position="282"/>
    </location>
</feature>
<evidence type="ECO:0000256" key="2">
    <source>
        <dbReference type="ARBA" id="ARBA00009063"/>
    </source>
</evidence>
<evidence type="ECO:0000256" key="8">
    <source>
        <dbReference type="ARBA" id="ARBA00023136"/>
    </source>
</evidence>
<dbReference type="GO" id="GO:0005783">
    <property type="term" value="C:endoplasmic reticulum"/>
    <property type="evidence" value="ECO:0007669"/>
    <property type="project" value="TreeGrafter"/>
</dbReference>
<feature type="region of interest" description="Disordered" evidence="10">
    <location>
        <begin position="175"/>
        <end position="209"/>
    </location>
</feature>
<proteinExistence type="inferred from homology"/>
<comment type="caution">
    <text evidence="12">The sequence shown here is derived from an EMBL/GenBank/DDBJ whole genome shotgun (WGS) entry which is preliminary data.</text>
</comment>
<evidence type="ECO:0000259" key="11">
    <source>
        <dbReference type="PROSITE" id="PS50192"/>
    </source>
</evidence>
<dbReference type="PANTHER" id="PTHR15959:SF0">
    <property type="entry name" value="SYNTAXIN-18"/>
    <property type="match status" value="1"/>
</dbReference>
<keyword evidence="4" id="KW-0812">Transmembrane</keyword>
<accession>A0AA86PX47</accession>
<reference evidence="13 14" key="2">
    <citation type="submission" date="2024-07" db="EMBL/GenBank/DDBJ databases">
        <authorList>
            <person name="Akdeniz Z."/>
        </authorList>
    </citation>
    <scope>NUCLEOTIDE SEQUENCE [LARGE SCALE GENOMIC DNA]</scope>
</reference>
<evidence type="ECO:0000313" key="12">
    <source>
        <dbReference type="EMBL" id="CAI9946673.1"/>
    </source>
</evidence>
<dbReference type="GO" id="GO:0031201">
    <property type="term" value="C:SNARE complex"/>
    <property type="evidence" value="ECO:0007669"/>
    <property type="project" value="TreeGrafter"/>
</dbReference>
<keyword evidence="14" id="KW-1185">Reference proteome</keyword>
<keyword evidence="3" id="KW-0813">Transport</keyword>
<evidence type="ECO:0000256" key="1">
    <source>
        <dbReference type="ARBA" id="ARBA00004211"/>
    </source>
</evidence>
<gene>
    <name evidence="12" type="ORF">HINF_LOCUS34318</name>
    <name evidence="13" type="ORF">HINF_LOCUS44076</name>
</gene>
<dbReference type="SUPFAM" id="SSF58038">
    <property type="entry name" value="SNARE fusion complex"/>
    <property type="match status" value="1"/>
</dbReference>
<dbReference type="Gene3D" id="1.20.5.110">
    <property type="match status" value="1"/>
</dbReference>
<dbReference type="GO" id="GO:0006890">
    <property type="term" value="P:retrograde vesicle-mediated transport, Golgi to endoplasmic reticulum"/>
    <property type="evidence" value="ECO:0007669"/>
    <property type="project" value="TreeGrafter"/>
</dbReference>
<organism evidence="12">
    <name type="scientific">Hexamita inflata</name>
    <dbReference type="NCBI Taxonomy" id="28002"/>
    <lineage>
        <taxon>Eukaryota</taxon>
        <taxon>Metamonada</taxon>
        <taxon>Diplomonadida</taxon>
        <taxon>Hexamitidae</taxon>
        <taxon>Hexamitinae</taxon>
        <taxon>Hexamita</taxon>
    </lineage>
</organism>
<protein>
    <submittedName>
        <fullName evidence="12">Qa-SNARE 4</fullName>
    </submittedName>
    <submittedName>
        <fullName evidence="13">Qa-SNARE_4</fullName>
    </submittedName>
</protein>
<evidence type="ECO:0000313" key="14">
    <source>
        <dbReference type="Proteomes" id="UP001642409"/>
    </source>
</evidence>
<keyword evidence="6" id="KW-1133">Transmembrane helix</keyword>
<sequence length="311" mass="35819">MNNITDQFVKQIKFISQQSSYQPQQPKILEFIRTIKHELQTLLQTIDVNRHAYTGNMAMNYQRVTMTATQCLRFEHSIRASVQNIRQQISNLVQVLSQQLQQESADLETQVTRILTISENGLQLQFWLGAFKCLQNQCDQVIATINDLKDERKLYCGENIGQQVHLTVQSHILQPESESNPANQTNPNQINNINPTNQIEEPEPQNQPNQYWSRNTMLTIDENLNEYMLAQRTLKTALEIQSMQSVQSTQIQQQSEQINRIQDMAVNSHQNLEKANKLIKRAKDNLKASTKTTVVLLVLSIAGIIFLDKCR</sequence>
<dbReference type="PANTHER" id="PTHR15959">
    <property type="entry name" value="SYNTAXIN-18"/>
    <property type="match status" value="1"/>
</dbReference>
<evidence type="ECO:0000256" key="9">
    <source>
        <dbReference type="SAM" id="Coils"/>
    </source>
</evidence>
<evidence type="ECO:0000313" key="13">
    <source>
        <dbReference type="EMBL" id="CAL6050832.1"/>
    </source>
</evidence>
<dbReference type="EMBL" id="CATOUU010000764">
    <property type="protein sequence ID" value="CAI9946673.1"/>
    <property type="molecule type" value="Genomic_DNA"/>
</dbReference>
<feature type="compositionally biased region" description="Low complexity" evidence="10">
    <location>
        <begin position="180"/>
        <end position="209"/>
    </location>
</feature>
<evidence type="ECO:0000256" key="7">
    <source>
        <dbReference type="ARBA" id="ARBA00023054"/>
    </source>
</evidence>
<comment type="subcellular location">
    <subcellularLocation>
        <location evidence="1">Membrane</location>
        <topology evidence="1">Single-pass type IV membrane protein</topology>
    </subcellularLocation>
</comment>
<feature type="coiled-coil region" evidence="9">
    <location>
        <begin position="265"/>
        <end position="292"/>
    </location>
</feature>
<keyword evidence="5" id="KW-0653">Protein transport</keyword>
<keyword evidence="8" id="KW-0472">Membrane</keyword>
<comment type="similarity">
    <text evidence="2">Belongs to the syntaxin family.</text>
</comment>
<evidence type="ECO:0000256" key="5">
    <source>
        <dbReference type="ARBA" id="ARBA00022927"/>
    </source>
</evidence>
<reference evidence="12" key="1">
    <citation type="submission" date="2023-06" db="EMBL/GenBank/DDBJ databases">
        <authorList>
            <person name="Kurt Z."/>
        </authorList>
    </citation>
    <scope>NUCLEOTIDE SEQUENCE</scope>
</reference>
<evidence type="ECO:0000256" key="10">
    <source>
        <dbReference type="SAM" id="MobiDB-lite"/>
    </source>
</evidence>